<protein>
    <recommendedName>
        <fullName evidence="2">C-type lectin domain-containing protein</fullName>
    </recommendedName>
</protein>
<dbReference type="PROSITE" id="PS50041">
    <property type="entry name" value="C_TYPE_LECTIN_2"/>
    <property type="match status" value="1"/>
</dbReference>
<reference evidence="4" key="1">
    <citation type="submission" date="2021-02" db="EMBL/GenBank/DDBJ databases">
        <authorList>
            <person name="Nowell W R."/>
        </authorList>
    </citation>
    <scope>NUCLEOTIDE SEQUENCE</scope>
</reference>
<dbReference type="EMBL" id="CAJOBH010009479">
    <property type="protein sequence ID" value="CAF4141924.1"/>
    <property type="molecule type" value="Genomic_DNA"/>
</dbReference>
<evidence type="ECO:0000256" key="1">
    <source>
        <dbReference type="SAM" id="Phobius"/>
    </source>
</evidence>
<evidence type="ECO:0000313" key="4">
    <source>
        <dbReference type="EMBL" id="CAF4175084.1"/>
    </source>
</evidence>
<dbReference type="InterPro" id="IPR016186">
    <property type="entry name" value="C-type_lectin-like/link_sf"/>
</dbReference>
<dbReference type="Gene3D" id="3.10.100.10">
    <property type="entry name" value="Mannose-Binding Protein A, subunit A"/>
    <property type="match status" value="1"/>
</dbReference>
<dbReference type="InterPro" id="IPR001304">
    <property type="entry name" value="C-type_lectin-like"/>
</dbReference>
<sequence>MTDHRRYLSISQNVVDQTITYAKKHKHAAILIYNRRRLFYNKLFPLFVSTMSYIIEFFFIVSLIVFIENRLVRAFNETCTSDEPSCPEPLQCFNGYCLCSKIGKTTEPKTSIAFWTGEECIVCPMHYVTSGTKCVKLILGESNQLAWDPARELCQKDGGDLFVIREDHEFEFVADFIRSNIKDIEMIQRTPQNGTRFASIWIGARFTNWSRVGTYDIVSHGPLLTTSSPYWCKQGSLLGSEPNYIGLKETGERQACVGLACFKDSSVCLHDWFCSWKTYILCELHPPPPKTTTMMNNTSEEILSIHGFISVSVVH</sequence>
<dbReference type="Proteomes" id="UP000681967">
    <property type="component" value="Unassembled WGS sequence"/>
</dbReference>
<dbReference type="SUPFAM" id="SSF56436">
    <property type="entry name" value="C-type lectin-like"/>
    <property type="match status" value="1"/>
</dbReference>
<evidence type="ECO:0000313" key="5">
    <source>
        <dbReference type="Proteomes" id="UP000681720"/>
    </source>
</evidence>
<dbReference type="Pfam" id="PF00059">
    <property type="entry name" value="Lectin_C"/>
    <property type="match status" value="1"/>
</dbReference>
<dbReference type="InterPro" id="IPR016187">
    <property type="entry name" value="CTDL_fold"/>
</dbReference>
<keyword evidence="1" id="KW-1133">Transmembrane helix</keyword>
<comment type="caution">
    <text evidence="4">The sequence shown here is derived from an EMBL/GenBank/DDBJ whole genome shotgun (WGS) entry which is preliminary data.</text>
</comment>
<keyword evidence="1" id="KW-0472">Membrane</keyword>
<evidence type="ECO:0000259" key="2">
    <source>
        <dbReference type="PROSITE" id="PS50041"/>
    </source>
</evidence>
<proteinExistence type="predicted"/>
<keyword evidence="1" id="KW-0812">Transmembrane</keyword>
<dbReference type="SMART" id="SM00034">
    <property type="entry name" value="CLECT"/>
    <property type="match status" value="1"/>
</dbReference>
<gene>
    <name evidence="3" type="ORF">BYL167_LOCUS21071</name>
    <name evidence="4" type="ORF">GIL414_LOCUS20534</name>
</gene>
<evidence type="ECO:0000313" key="3">
    <source>
        <dbReference type="EMBL" id="CAF4141924.1"/>
    </source>
</evidence>
<dbReference type="CDD" id="cd00037">
    <property type="entry name" value="CLECT"/>
    <property type="match status" value="1"/>
</dbReference>
<name>A0A8S2RNP8_9BILA</name>
<accession>A0A8S2RNP8</accession>
<dbReference type="EMBL" id="CAJOBJ010014224">
    <property type="protein sequence ID" value="CAF4175084.1"/>
    <property type="molecule type" value="Genomic_DNA"/>
</dbReference>
<dbReference type="Proteomes" id="UP000681720">
    <property type="component" value="Unassembled WGS sequence"/>
</dbReference>
<feature type="domain" description="C-type lectin" evidence="2">
    <location>
        <begin position="130"/>
        <end position="283"/>
    </location>
</feature>
<feature type="transmembrane region" description="Helical" evidence="1">
    <location>
        <begin position="43"/>
        <end position="67"/>
    </location>
</feature>
<dbReference type="AlphaFoldDB" id="A0A8S2RNP8"/>
<organism evidence="4 5">
    <name type="scientific">Rotaria magnacalcarata</name>
    <dbReference type="NCBI Taxonomy" id="392030"/>
    <lineage>
        <taxon>Eukaryota</taxon>
        <taxon>Metazoa</taxon>
        <taxon>Spiralia</taxon>
        <taxon>Gnathifera</taxon>
        <taxon>Rotifera</taxon>
        <taxon>Eurotatoria</taxon>
        <taxon>Bdelloidea</taxon>
        <taxon>Philodinida</taxon>
        <taxon>Philodinidae</taxon>
        <taxon>Rotaria</taxon>
    </lineage>
</organism>